<dbReference type="SUPFAM" id="SSF53092">
    <property type="entry name" value="Creatinase/prolidase N-terminal domain"/>
    <property type="match status" value="1"/>
</dbReference>
<dbReference type="InterPro" id="IPR029149">
    <property type="entry name" value="Creatin/AminoP/Spt16_N"/>
</dbReference>
<reference evidence="3 4" key="1">
    <citation type="submission" date="2019-10" db="EMBL/GenBank/DDBJ databases">
        <title>Description of Paenibacillus pedi sp. nov.</title>
        <authorList>
            <person name="Carlier A."/>
            <person name="Qi S."/>
        </authorList>
    </citation>
    <scope>NUCLEOTIDE SEQUENCE [LARGE SCALE GENOMIC DNA]</scope>
    <source>
        <strain evidence="3 4">LMG 31457</strain>
    </source>
</reference>
<evidence type="ECO:0000313" key="3">
    <source>
        <dbReference type="EMBL" id="NOU99469.1"/>
    </source>
</evidence>
<dbReference type="SUPFAM" id="SSF55920">
    <property type="entry name" value="Creatinase/aminopeptidase"/>
    <property type="match status" value="1"/>
</dbReference>
<feature type="domain" description="Creatinase N-terminal" evidence="2">
    <location>
        <begin position="13"/>
        <end position="153"/>
    </location>
</feature>
<dbReference type="Gene3D" id="3.90.230.10">
    <property type="entry name" value="Creatinase/methionine aminopeptidase superfamily"/>
    <property type="match status" value="1"/>
</dbReference>
<gene>
    <name evidence="3" type="ORF">GC097_05440</name>
</gene>
<dbReference type="Pfam" id="PF01321">
    <property type="entry name" value="Creatinase_N"/>
    <property type="match status" value="1"/>
</dbReference>
<name>A0ABX1ZHA0_9BACL</name>
<proteinExistence type="predicted"/>
<feature type="domain" description="Peptidase M24" evidence="1">
    <location>
        <begin position="160"/>
        <end position="377"/>
    </location>
</feature>
<organism evidence="3 4">
    <name type="scientific">Paenibacillus planticolens</name>
    <dbReference type="NCBI Taxonomy" id="2654976"/>
    <lineage>
        <taxon>Bacteria</taxon>
        <taxon>Bacillati</taxon>
        <taxon>Bacillota</taxon>
        <taxon>Bacilli</taxon>
        <taxon>Bacillales</taxon>
        <taxon>Paenibacillaceae</taxon>
        <taxon>Paenibacillus</taxon>
    </lineage>
</organism>
<dbReference type="PANTHER" id="PTHR46112">
    <property type="entry name" value="AMINOPEPTIDASE"/>
    <property type="match status" value="1"/>
</dbReference>
<keyword evidence="4" id="KW-1185">Reference proteome</keyword>
<comment type="caution">
    <text evidence="3">The sequence shown here is derived from an EMBL/GenBank/DDBJ whole genome shotgun (WGS) entry which is preliminary data.</text>
</comment>
<dbReference type="CDD" id="cd01066">
    <property type="entry name" value="APP_MetAP"/>
    <property type="match status" value="1"/>
</dbReference>
<sequence>MLLAIPKEEIMERRNKFISRLHASDVECAILFNAIDIFYLTGFHFHPTERPMGLLIDPSGRSHMFVPALEHEHAELYAGADFVHSYPEYPGLRHPMEYLKDILIDYQFASKTIGFDSDGYGSPMGYRGPRISDLVTAKRFVSLYGWVEEARYVKSPNEIELIKESLRWSHLAHRLLQKYAKPGVDAIEIESRASHEASLIMLDALGNDYKPYGGYGQNVIAVFRGQVGPMSAIPHAVTQSITLKRGDTLVTGADAAVWGYHSELERTMFVQEVSKEQEHYFNLMVEAQNVAFRTIRAGIPASEVDKEVQRFLQESGVAHLTRHHTGHSLGLRNHEAPFFDTGDPTILQAGMIFSVEPGIYVKELGGFRHAETILVTENGMEMLTYYPRDLESMICH</sequence>
<dbReference type="InterPro" id="IPR036005">
    <property type="entry name" value="Creatinase/aminopeptidase-like"/>
</dbReference>
<dbReference type="InterPro" id="IPR050659">
    <property type="entry name" value="Peptidase_M24B"/>
</dbReference>
<protein>
    <submittedName>
        <fullName evidence="3">M24 family metallopeptidase</fullName>
    </submittedName>
</protein>
<dbReference type="PANTHER" id="PTHR46112:SF2">
    <property type="entry name" value="XAA-PRO AMINOPEPTIDASE P-RELATED"/>
    <property type="match status" value="1"/>
</dbReference>
<dbReference type="InterPro" id="IPR000994">
    <property type="entry name" value="Pept_M24"/>
</dbReference>
<evidence type="ECO:0000259" key="2">
    <source>
        <dbReference type="Pfam" id="PF01321"/>
    </source>
</evidence>
<dbReference type="Gene3D" id="3.40.350.10">
    <property type="entry name" value="Creatinase/prolidase N-terminal domain"/>
    <property type="match status" value="1"/>
</dbReference>
<evidence type="ECO:0000313" key="4">
    <source>
        <dbReference type="Proteomes" id="UP000618579"/>
    </source>
</evidence>
<dbReference type="EMBL" id="WHNZ01000013">
    <property type="protein sequence ID" value="NOU99469.1"/>
    <property type="molecule type" value="Genomic_DNA"/>
</dbReference>
<dbReference type="InterPro" id="IPR000587">
    <property type="entry name" value="Creatinase_N"/>
</dbReference>
<dbReference type="RefSeq" id="WP_171682352.1">
    <property type="nucleotide sequence ID" value="NZ_WHNZ01000013.1"/>
</dbReference>
<dbReference type="Pfam" id="PF00557">
    <property type="entry name" value="Peptidase_M24"/>
    <property type="match status" value="1"/>
</dbReference>
<dbReference type="Proteomes" id="UP000618579">
    <property type="component" value="Unassembled WGS sequence"/>
</dbReference>
<evidence type="ECO:0000259" key="1">
    <source>
        <dbReference type="Pfam" id="PF00557"/>
    </source>
</evidence>
<accession>A0ABX1ZHA0</accession>